<reference evidence="2 3" key="1">
    <citation type="submission" date="2019-03" db="EMBL/GenBank/DDBJ databases">
        <title>First draft genome of Liparis tanakae, snailfish: a comprehensive survey of snailfish specific genes.</title>
        <authorList>
            <person name="Kim W."/>
            <person name="Song I."/>
            <person name="Jeong J.-H."/>
            <person name="Kim D."/>
            <person name="Kim S."/>
            <person name="Ryu S."/>
            <person name="Song J.Y."/>
            <person name="Lee S.K."/>
        </authorList>
    </citation>
    <scope>NUCLEOTIDE SEQUENCE [LARGE SCALE GENOMIC DNA]</scope>
    <source>
        <tissue evidence="2">Muscle</tissue>
    </source>
</reference>
<dbReference type="EMBL" id="SRLO01000451">
    <property type="protein sequence ID" value="TNN55609.1"/>
    <property type="molecule type" value="Genomic_DNA"/>
</dbReference>
<evidence type="ECO:0000313" key="2">
    <source>
        <dbReference type="EMBL" id="TNN55609.1"/>
    </source>
</evidence>
<comment type="caution">
    <text evidence="2">The sequence shown here is derived from an EMBL/GenBank/DDBJ whole genome shotgun (WGS) entry which is preliminary data.</text>
</comment>
<sequence>MGIPVSSTGPIPENLISLSSRVGVQLRVEVDEAWSPLDRPPGLQPQPHDVVPPGNDCAYLVLSNWQSCGAKRTHGRRGESRGDDHLVAGLPILRPSGATEVGEGALDVNFKVQRGSRMQAGLSEKTLTSDDLRRPPTTSDDLRRPPTTSSSTYTASYVVLT</sequence>
<feature type="compositionally biased region" description="Basic and acidic residues" evidence="1">
    <location>
        <begin position="127"/>
        <end position="144"/>
    </location>
</feature>
<name>A0A4Z2GQF5_9TELE</name>
<gene>
    <name evidence="2" type="ORF">EYF80_034206</name>
</gene>
<dbReference type="AlphaFoldDB" id="A0A4Z2GQF5"/>
<evidence type="ECO:0000313" key="3">
    <source>
        <dbReference type="Proteomes" id="UP000314294"/>
    </source>
</evidence>
<evidence type="ECO:0000256" key="1">
    <source>
        <dbReference type="SAM" id="MobiDB-lite"/>
    </source>
</evidence>
<keyword evidence="3" id="KW-1185">Reference proteome</keyword>
<protein>
    <submittedName>
        <fullName evidence="2">Uncharacterized protein</fullName>
    </submittedName>
</protein>
<feature type="region of interest" description="Disordered" evidence="1">
    <location>
        <begin position="124"/>
        <end position="155"/>
    </location>
</feature>
<dbReference type="Proteomes" id="UP000314294">
    <property type="component" value="Unassembled WGS sequence"/>
</dbReference>
<organism evidence="2 3">
    <name type="scientific">Liparis tanakae</name>
    <name type="common">Tanaka's snailfish</name>
    <dbReference type="NCBI Taxonomy" id="230148"/>
    <lineage>
        <taxon>Eukaryota</taxon>
        <taxon>Metazoa</taxon>
        <taxon>Chordata</taxon>
        <taxon>Craniata</taxon>
        <taxon>Vertebrata</taxon>
        <taxon>Euteleostomi</taxon>
        <taxon>Actinopterygii</taxon>
        <taxon>Neopterygii</taxon>
        <taxon>Teleostei</taxon>
        <taxon>Neoteleostei</taxon>
        <taxon>Acanthomorphata</taxon>
        <taxon>Eupercaria</taxon>
        <taxon>Perciformes</taxon>
        <taxon>Cottioidei</taxon>
        <taxon>Cottales</taxon>
        <taxon>Liparidae</taxon>
        <taxon>Liparis</taxon>
    </lineage>
</organism>
<proteinExistence type="predicted"/>
<accession>A0A4Z2GQF5</accession>